<dbReference type="InterPro" id="IPR010994">
    <property type="entry name" value="RuvA_2-like"/>
</dbReference>
<feature type="domain" description="DprA winged helix" evidence="3">
    <location>
        <begin position="311"/>
        <end position="362"/>
    </location>
</feature>
<dbReference type="SUPFAM" id="SSF47781">
    <property type="entry name" value="RuvA domain 2-like"/>
    <property type="match status" value="1"/>
</dbReference>
<accession>A0A1C3EN98</accession>
<dbReference type="InterPro" id="IPR036388">
    <property type="entry name" value="WH-like_DNA-bd_sf"/>
</dbReference>
<gene>
    <name evidence="4" type="ORF">A6X21_03115</name>
</gene>
<protein>
    <submittedName>
        <fullName evidence="4">DNA protecting protein DprA</fullName>
    </submittedName>
</protein>
<evidence type="ECO:0000313" key="4">
    <source>
        <dbReference type="EMBL" id="ODA34679.1"/>
    </source>
</evidence>
<evidence type="ECO:0000313" key="5">
    <source>
        <dbReference type="Proteomes" id="UP000094828"/>
    </source>
</evidence>
<organism evidence="4 5">
    <name type="scientific">Planctopirus hydrillae</name>
    <dbReference type="NCBI Taxonomy" id="1841610"/>
    <lineage>
        <taxon>Bacteria</taxon>
        <taxon>Pseudomonadati</taxon>
        <taxon>Planctomycetota</taxon>
        <taxon>Planctomycetia</taxon>
        <taxon>Planctomycetales</taxon>
        <taxon>Planctomycetaceae</taxon>
        <taxon>Planctopirus</taxon>
    </lineage>
</organism>
<dbReference type="OrthoDB" id="9785707at2"/>
<comment type="caution">
    <text evidence="4">The sequence shown here is derived from an EMBL/GenBank/DDBJ whole genome shotgun (WGS) entry which is preliminary data.</text>
</comment>
<name>A0A1C3EN98_9PLAN</name>
<sequence length="368" mass="39256">MTDAALVDALQLMLIPKIGPATYERLIQHLGSPTAVLEASAAVLEQAGLSPSLASRVSLGRDRAEARQTLQQCEALNIQATCLDRDDYPARLQEIDRPPPVLFIQGTVTAADQLSVAIVGSRSPSVYGEQMAKNFAGGLARAGVTIVSGLARGVDGLAHRAALEAGGRTLAVLGGGINQLYPREHIELARKVVEQGALISEYAPDVPAIAPQFPQRNRIISGLSLATLVIEASEKSGSLHTARHAMEQHRDVLAVPGRVDSDASKGCLKLIRDGAILVRHVEDVLEALGHLSAPVQKPGGQVVQQPRELLLNDQEQKLLQLVGIEATPVDTVLTQCGLEYSRALSTLTVLEIKKLVRRLPGNFVVRVS</sequence>
<evidence type="ECO:0000259" key="3">
    <source>
        <dbReference type="Pfam" id="PF17782"/>
    </source>
</evidence>
<dbReference type="NCBIfam" id="TIGR00732">
    <property type="entry name" value="dprA"/>
    <property type="match status" value="1"/>
</dbReference>
<feature type="domain" description="Smf/DprA SLOG" evidence="2">
    <location>
        <begin position="81"/>
        <end position="288"/>
    </location>
</feature>
<dbReference type="Pfam" id="PF21102">
    <property type="entry name" value="DprA_N"/>
    <property type="match status" value="1"/>
</dbReference>
<evidence type="ECO:0000256" key="1">
    <source>
        <dbReference type="ARBA" id="ARBA00006525"/>
    </source>
</evidence>
<dbReference type="Pfam" id="PF17782">
    <property type="entry name" value="WHD_DprA"/>
    <property type="match status" value="1"/>
</dbReference>
<dbReference type="GO" id="GO:0009294">
    <property type="term" value="P:DNA-mediated transformation"/>
    <property type="evidence" value="ECO:0007669"/>
    <property type="project" value="InterPro"/>
</dbReference>
<dbReference type="SUPFAM" id="SSF102405">
    <property type="entry name" value="MCP/YpsA-like"/>
    <property type="match status" value="1"/>
</dbReference>
<dbReference type="InterPro" id="IPR041614">
    <property type="entry name" value="DprA_WH"/>
</dbReference>
<dbReference type="InterPro" id="IPR057666">
    <property type="entry name" value="DrpA_SLOG"/>
</dbReference>
<keyword evidence="5" id="KW-1185">Reference proteome</keyword>
<evidence type="ECO:0000259" key="2">
    <source>
        <dbReference type="Pfam" id="PF02481"/>
    </source>
</evidence>
<comment type="similarity">
    <text evidence="1">Belongs to the DprA/Smf family.</text>
</comment>
<proteinExistence type="inferred from homology"/>
<dbReference type="RefSeq" id="WP_068846150.1">
    <property type="nucleotide sequence ID" value="NZ_LYDR01000039.1"/>
</dbReference>
<dbReference type="Gene3D" id="3.40.50.450">
    <property type="match status" value="1"/>
</dbReference>
<dbReference type="AlphaFoldDB" id="A0A1C3EN98"/>
<dbReference type="EMBL" id="LYDR01000039">
    <property type="protein sequence ID" value="ODA34679.1"/>
    <property type="molecule type" value="Genomic_DNA"/>
</dbReference>
<dbReference type="STRING" id="1841610.A6X21_03115"/>
<reference evidence="4 5" key="1">
    <citation type="submission" date="2016-05" db="EMBL/GenBank/DDBJ databases">
        <title>Genomic and physiological characterization of Planctopirus sp. isolated from fresh water lake.</title>
        <authorList>
            <person name="Subhash Y."/>
            <person name="Ramana C."/>
        </authorList>
    </citation>
    <scope>NUCLEOTIDE SEQUENCE [LARGE SCALE GENOMIC DNA]</scope>
    <source>
        <strain evidence="4 5">JC280</strain>
    </source>
</reference>
<dbReference type="PANTHER" id="PTHR43022:SF1">
    <property type="entry name" value="PROTEIN SMF"/>
    <property type="match status" value="1"/>
</dbReference>
<dbReference type="PANTHER" id="PTHR43022">
    <property type="entry name" value="PROTEIN SMF"/>
    <property type="match status" value="1"/>
</dbReference>
<dbReference type="Proteomes" id="UP000094828">
    <property type="component" value="Unassembled WGS sequence"/>
</dbReference>
<dbReference type="InterPro" id="IPR003488">
    <property type="entry name" value="DprA"/>
</dbReference>
<dbReference type="Gene3D" id="1.10.10.10">
    <property type="entry name" value="Winged helix-like DNA-binding domain superfamily/Winged helix DNA-binding domain"/>
    <property type="match status" value="1"/>
</dbReference>
<dbReference type="Pfam" id="PF02481">
    <property type="entry name" value="DNA_processg_A"/>
    <property type="match status" value="1"/>
</dbReference>